<feature type="transmembrane region" description="Helical" evidence="1">
    <location>
        <begin position="88"/>
        <end position="110"/>
    </location>
</feature>
<name>A0ABQ1EJR7_9MOLU</name>
<keyword evidence="3" id="KW-1185">Reference proteome</keyword>
<dbReference type="RefSeq" id="WP_212775611.1">
    <property type="nucleotide sequence ID" value="NZ_BMZZ01000017.1"/>
</dbReference>
<keyword evidence="1" id="KW-0472">Membrane</keyword>
<reference evidence="2 3" key="1">
    <citation type="journal article" date="2021" name="J. Gen. Plant Pathol.">
        <title>Enrichment of phytoplasma genome DNA through a methyl-CpG binding domain-mediated method for efficient genome sequencing.</title>
        <authorList>
            <person name="Nijo T."/>
            <person name="Iwabuchi N."/>
            <person name="Tokuda R."/>
            <person name="Suzuki T."/>
            <person name="Matsumoto O."/>
            <person name="Miyazaki A."/>
            <person name="Maejima K."/>
            <person name="Oshima K."/>
            <person name="Namba S."/>
            <person name="Yamaji Y."/>
        </authorList>
    </citation>
    <scope>NUCLEOTIDE SEQUENCE [LARGE SCALE GENOMIC DNA]</scope>
    <source>
        <strain evidence="2 3">HP</strain>
    </source>
</reference>
<evidence type="ECO:0000313" key="3">
    <source>
        <dbReference type="Proteomes" id="UP000677853"/>
    </source>
</evidence>
<evidence type="ECO:0000256" key="1">
    <source>
        <dbReference type="SAM" id="Phobius"/>
    </source>
</evidence>
<keyword evidence="1" id="KW-1133">Transmembrane helix</keyword>
<dbReference type="Proteomes" id="UP000677853">
    <property type="component" value="Unassembled WGS sequence"/>
</dbReference>
<feature type="transmembrane region" description="Helical" evidence="1">
    <location>
        <begin position="56"/>
        <end position="76"/>
    </location>
</feature>
<evidence type="ECO:0000313" key="2">
    <source>
        <dbReference type="EMBL" id="GFZ75538.1"/>
    </source>
</evidence>
<comment type="caution">
    <text evidence="2">The sequence shown here is derived from an EMBL/GenBank/DDBJ whole genome shotgun (WGS) entry which is preliminary data.</text>
</comment>
<keyword evidence="1" id="KW-0812">Transmembrane</keyword>
<gene>
    <name evidence="2" type="ORF">HPP_4960</name>
</gene>
<feature type="transmembrane region" description="Helical" evidence="1">
    <location>
        <begin position="20"/>
        <end position="44"/>
    </location>
</feature>
<proteinExistence type="predicted"/>
<protein>
    <submittedName>
        <fullName evidence="2">Uncharacterized protein</fullName>
    </submittedName>
</protein>
<sequence>MQIFNLNISAFIDKINDYAIFIISFLQTIFNNIIAIKNVSFIFFNIFDSIGIIFNFILSLVYILIFITILCFSVSIFDIIKSIIKYTIYWPVKFLILGIYCFILLLKYLFIPKSRLTQPVEINYLDSKELKQLTKKISDLEYKLYLQNKQNIIKKGSFKNDKK</sequence>
<organism evidence="2 3">
    <name type="scientific">Hydrangea phyllody phytoplasma</name>
    <dbReference type="NCBI Taxonomy" id="238673"/>
    <lineage>
        <taxon>Bacteria</taxon>
        <taxon>Bacillati</taxon>
        <taxon>Mycoplasmatota</taxon>
        <taxon>Mollicutes</taxon>
        <taxon>Acholeplasmatales</taxon>
        <taxon>Acholeplasmataceae</taxon>
        <taxon>Candidatus Phytoplasma</taxon>
        <taxon>16SrI (Aster yellows group)</taxon>
    </lineage>
</organism>
<dbReference type="EMBL" id="BMZZ01000017">
    <property type="protein sequence ID" value="GFZ75538.1"/>
    <property type="molecule type" value="Genomic_DNA"/>
</dbReference>
<accession>A0ABQ1EJR7</accession>